<evidence type="ECO:0000313" key="2">
    <source>
        <dbReference type="Proteomes" id="UP000887013"/>
    </source>
</evidence>
<organism evidence="1 2">
    <name type="scientific">Nephila pilipes</name>
    <name type="common">Giant wood spider</name>
    <name type="synonym">Nephila maculata</name>
    <dbReference type="NCBI Taxonomy" id="299642"/>
    <lineage>
        <taxon>Eukaryota</taxon>
        <taxon>Metazoa</taxon>
        <taxon>Ecdysozoa</taxon>
        <taxon>Arthropoda</taxon>
        <taxon>Chelicerata</taxon>
        <taxon>Arachnida</taxon>
        <taxon>Araneae</taxon>
        <taxon>Araneomorphae</taxon>
        <taxon>Entelegynae</taxon>
        <taxon>Araneoidea</taxon>
        <taxon>Nephilidae</taxon>
        <taxon>Nephila</taxon>
    </lineage>
</organism>
<gene>
    <name evidence="1" type="ORF">NPIL_202211</name>
</gene>
<keyword evidence="2" id="KW-1185">Reference proteome</keyword>
<reference evidence="1" key="1">
    <citation type="submission" date="2020-08" db="EMBL/GenBank/DDBJ databases">
        <title>Multicomponent nature underlies the extraordinary mechanical properties of spider dragline silk.</title>
        <authorList>
            <person name="Kono N."/>
            <person name="Nakamura H."/>
            <person name="Mori M."/>
            <person name="Yoshida Y."/>
            <person name="Ohtoshi R."/>
            <person name="Malay A.D."/>
            <person name="Moran D.A.P."/>
            <person name="Tomita M."/>
            <person name="Numata K."/>
            <person name="Arakawa K."/>
        </authorList>
    </citation>
    <scope>NUCLEOTIDE SEQUENCE</scope>
</reference>
<accession>A0A8X6QMC3</accession>
<evidence type="ECO:0000313" key="1">
    <source>
        <dbReference type="EMBL" id="GFU21215.1"/>
    </source>
</evidence>
<dbReference type="Proteomes" id="UP000887013">
    <property type="component" value="Unassembled WGS sequence"/>
</dbReference>
<protein>
    <submittedName>
        <fullName evidence="1">Uncharacterized protein</fullName>
    </submittedName>
</protein>
<comment type="caution">
    <text evidence="1">The sequence shown here is derived from an EMBL/GenBank/DDBJ whole genome shotgun (WGS) entry which is preliminary data.</text>
</comment>
<dbReference type="EMBL" id="BMAW01080803">
    <property type="protein sequence ID" value="GFU21215.1"/>
    <property type="molecule type" value="Genomic_DNA"/>
</dbReference>
<dbReference type="AlphaFoldDB" id="A0A8X6QMC3"/>
<name>A0A8X6QMC3_NEPPI</name>
<proteinExistence type="predicted"/>
<sequence>MKLNQLLKEQVDAHIEKAIQELNLNNSFFDNWIHQFPVSWKIFLRIRPYILLFFVCLWASFEKCPAPERISYSFTQWRKYEGLYRTEVMEKL</sequence>